<sequence length="402" mass="46191">MNMFRKEGESFAEYQYRLYEDREDLGLSNQQIADLLNHENNTEYDESKYRKEYQIFKNVWEPMFKEQHTASLPNEYLEELTKEQLKMNEKNRAITKMLQDQRREYRKLLDFSGRFEHIKDEIFSNISALPTIPIPPTFPTVEKQDKELIVLMSDWHIGAEYDGRFGKYNVKIAKERVRYYLSEVLNEIKIHGHNKVHLAHLGDGIGGNIHISSRVAASEDAVQQLMILCELLTEFVSEVAKVVPDVSVYSVVGNHGRLIPQKDAVRSHEENFEKLIIWHLQARLANYKNITFHEDRDGLVEANVLGESVVFAHGDLDKIANGSDKLAQMLSYVPQWIFIGHVHHSFEKNFGITTVIVNPSGIGHDSYSASGRFGGRAGQKIVTFEKSKLGGINHSVKLINFN</sequence>
<dbReference type="EMBL" id="AAXKXX010000004">
    <property type="protein sequence ID" value="EGQ4384400.1"/>
    <property type="molecule type" value="Genomic_DNA"/>
</dbReference>
<evidence type="ECO:0000313" key="1">
    <source>
        <dbReference type="EMBL" id="EGQ4384400.1"/>
    </source>
</evidence>
<dbReference type="AlphaFoldDB" id="A0A8H9EQB2"/>
<gene>
    <name evidence="1" type="ORF">EGV54_04750</name>
</gene>
<proteinExistence type="predicted"/>
<name>A0A8H9EQB2_STAPS</name>
<protein>
    <recommendedName>
        <fullName evidence="3">Calcineurin-like phosphoesterase domain-containing protein</fullName>
    </recommendedName>
</protein>
<keyword evidence="2" id="KW-1185">Reference proteome</keyword>
<evidence type="ECO:0000313" key="2">
    <source>
        <dbReference type="Proteomes" id="UP000600220"/>
    </source>
</evidence>
<dbReference type="InterPro" id="IPR029052">
    <property type="entry name" value="Metallo-depent_PP-like"/>
</dbReference>
<dbReference type="Gene3D" id="3.60.21.10">
    <property type="match status" value="1"/>
</dbReference>
<reference evidence="1 2" key="1">
    <citation type="submission" date="2018-11" db="EMBL/GenBank/DDBJ databases">
        <authorList>
            <consortium name="Veterinary Laboratory Investigation and Response Network"/>
        </authorList>
    </citation>
    <scope>NUCLEOTIDE SEQUENCE [LARGE SCALE GENOMIC DNA]</scope>
    <source>
        <strain evidence="1 2">SPSE-18-VL-LA-PA-Ryan-0021</strain>
    </source>
</reference>
<organism evidence="1 2">
    <name type="scientific">Staphylococcus pseudintermedius</name>
    <dbReference type="NCBI Taxonomy" id="283734"/>
    <lineage>
        <taxon>Bacteria</taxon>
        <taxon>Bacillati</taxon>
        <taxon>Bacillota</taxon>
        <taxon>Bacilli</taxon>
        <taxon>Bacillales</taxon>
        <taxon>Staphylococcaceae</taxon>
        <taxon>Staphylococcus</taxon>
        <taxon>Staphylococcus intermedius group</taxon>
    </lineage>
</organism>
<comment type="caution">
    <text evidence="1">The sequence shown here is derived from an EMBL/GenBank/DDBJ whole genome shotgun (WGS) entry which is preliminary data.</text>
</comment>
<dbReference type="SUPFAM" id="SSF56300">
    <property type="entry name" value="Metallo-dependent phosphatases"/>
    <property type="match status" value="1"/>
</dbReference>
<evidence type="ECO:0008006" key="3">
    <source>
        <dbReference type="Google" id="ProtNLM"/>
    </source>
</evidence>
<accession>A0A8H9EQB2</accession>
<dbReference type="Proteomes" id="UP000600220">
    <property type="component" value="Unassembled WGS sequence"/>
</dbReference>